<evidence type="ECO:0000313" key="4">
    <source>
        <dbReference type="EMBL" id="KAA0697012.1"/>
    </source>
</evidence>
<dbReference type="InterPro" id="IPR017850">
    <property type="entry name" value="Alkaline_phosphatase_core_sf"/>
</dbReference>
<name>A0A7V7GX96_9GAMM</name>
<keyword evidence="2" id="KW-0378">Hydrolase</keyword>
<evidence type="ECO:0000256" key="1">
    <source>
        <dbReference type="ARBA" id="ARBA00008779"/>
    </source>
</evidence>
<dbReference type="SUPFAM" id="SSF53649">
    <property type="entry name" value="Alkaline phosphatase-like"/>
    <property type="match status" value="1"/>
</dbReference>
<feature type="domain" description="Sulfatase N-terminal" evidence="3">
    <location>
        <begin position="29"/>
        <end position="162"/>
    </location>
</feature>
<protein>
    <submittedName>
        <fullName evidence="4">Arylsulfatase</fullName>
    </submittedName>
</protein>
<dbReference type="AlphaFoldDB" id="A0A7V7GX96"/>
<dbReference type="Gene3D" id="3.40.720.10">
    <property type="entry name" value="Alkaline Phosphatase, subunit A"/>
    <property type="match status" value="2"/>
</dbReference>
<dbReference type="RefSeq" id="WP_149331249.1">
    <property type="nucleotide sequence ID" value="NZ_QOVF01000001.1"/>
</dbReference>
<dbReference type="Pfam" id="PF00884">
    <property type="entry name" value="Sulfatase"/>
    <property type="match status" value="1"/>
</dbReference>
<evidence type="ECO:0000256" key="2">
    <source>
        <dbReference type="ARBA" id="ARBA00022801"/>
    </source>
</evidence>
<comment type="caution">
    <text evidence="4">The sequence shown here is derived from an EMBL/GenBank/DDBJ whole genome shotgun (WGS) entry which is preliminary data.</text>
</comment>
<comment type="similarity">
    <text evidence="1">Belongs to the sulfatase family.</text>
</comment>
<dbReference type="GO" id="GO:0004065">
    <property type="term" value="F:arylsulfatase activity"/>
    <property type="evidence" value="ECO:0007669"/>
    <property type="project" value="TreeGrafter"/>
</dbReference>
<dbReference type="InterPro" id="IPR050738">
    <property type="entry name" value="Sulfatase"/>
</dbReference>
<dbReference type="PANTHER" id="PTHR42693">
    <property type="entry name" value="ARYLSULFATASE FAMILY MEMBER"/>
    <property type="match status" value="1"/>
</dbReference>
<dbReference type="PANTHER" id="PTHR42693:SF53">
    <property type="entry name" value="ENDO-4-O-SULFATASE"/>
    <property type="match status" value="1"/>
</dbReference>
<dbReference type="OrthoDB" id="9803751at2"/>
<dbReference type="Proteomes" id="UP000463138">
    <property type="component" value="Unassembled WGS sequence"/>
</dbReference>
<dbReference type="EMBL" id="QOVF01000001">
    <property type="protein sequence ID" value="KAA0697012.1"/>
    <property type="molecule type" value="Genomic_DNA"/>
</dbReference>
<proteinExistence type="inferred from homology"/>
<gene>
    <name evidence="4" type="ORF">DT594_02695</name>
</gene>
<accession>A0A7V7GX96</accession>
<keyword evidence="5" id="KW-1185">Reference proteome</keyword>
<reference evidence="4 5" key="1">
    <citation type="submission" date="2018-07" db="EMBL/GenBank/DDBJ databases">
        <title>Pseudomonas laoshanensis sp. nov., isolated from soil.</title>
        <authorList>
            <person name="Sun J."/>
            <person name="Yu L."/>
            <person name="Wang M."/>
            <person name="Zhang C."/>
        </authorList>
    </citation>
    <scope>NUCLEOTIDE SEQUENCE [LARGE SCALE GENOMIC DNA]</scope>
    <source>
        <strain evidence="4 5">Y22</strain>
    </source>
</reference>
<sequence length="713" mass="76098">MTFFVLASCRFGSDSNAEDPPPVTENPTPNILFVIMDDVGIDQLSAFGYGGAEPPSMPTIGAIADAGVRFRNTWSMPECSPGRSVLMTGRYPLRTNIYQAIGPNDLANSQTDPEQITAAKLLEPAGYTSAMFGKFHLAQAENNEAGNGTPAQIGWNNFYGWISGEPGSIDTTAGGVAAVGTHSCGYIPDETQTNGAYSGACYVPTSNGSQCTEIVGASALGDSAGLQCVSRGGVLVPDDICQSETPPQVNFDQVNAHYVSPLVVNAAGEVLEAPLSDIRGRGWRSTIEVNAAIEWINARKSQPGPWMTTLSFSSVHKPLQQPPAELLPSGINAELNSNCANLPNQRRLSDAMIEAMDTELGRLLVETGIAQAQSDGSLIYDPAASDTMVVVVGDNGSFGNLVKAPFDPNRAKGTAYQTGVWVPLIVAGPMVEAPGRAVEHMINAADVFQLFGETAGIDVPAAVPRGVDSVSMQPYLSTPDQESLRDYNFTQGGLNLQLNGGRNGPCVFYGNFCSHTPVSKNVCEDNAGVWWGIGADDPAVLRGELTQCWEVNQAIYDDDPANYERNRIVMNPTTTQAVRNDDFKLVRNQALDYDITLDDGVEVVTEEFYAIDQNPRLPQIDKANRNLTTQGLNPQKQRNLDLLRAELNSVLASQISCPGDGNGDGAVDDLDLSTQAAVQARWGGSSTYDFNIDGSTDDLDRDIISANLGPCPL</sequence>
<dbReference type="InterPro" id="IPR000917">
    <property type="entry name" value="Sulfatase_N"/>
</dbReference>
<evidence type="ECO:0000313" key="5">
    <source>
        <dbReference type="Proteomes" id="UP000463138"/>
    </source>
</evidence>
<evidence type="ECO:0000259" key="3">
    <source>
        <dbReference type="Pfam" id="PF00884"/>
    </source>
</evidence>
<organism evidence="4 5">
    <name type="scientific">Halopseudomonas laoshanensis</name>
    <dbReference type="NCBI Taxonomy" id="2268758"/>
    <lineage>
        <taxon>Bacteria</taxon>
        <taxon>Pseudomonadati</taxon>
        <taxon>Pseudomonadota</taxon>
        <taxon>Gammaproteobacteria</taxon>
        <taxon>Pseudomonadales</taxon>
        <taxon>Pseudomonadaceae</taxon>
        <taxon>Halopseudomonas</taxon>
    </lineage>
</organism>